<dbReference type="PANTHER" id="PTHR35091:SF2">
    <property type="entry name" value="FLAGELLAR PROTEIN FLIL"/>
    <property type="match status" value="1"/>
</dbReference>
<evidence type="ECO:0000256" key="10">
    <source>
        <dbReference type="RuleBase" id="RU364125"/>
    </source>
</evidence>
<comment type="caution">
    <text evidence="11">The sequence shown here is derived from an EMBL/GenBank/DDBJ whole genome shotgun (WGS) entry which is preliminary data.</text>
</comment>
<keyword evidence="11" id="KW-0969">Cilium</keyword>
<gene>
    <name evidence="11" type="primary">fliL</name>
    <name evidence="11" type="ORF">ACFFJP_17825</name>
</gene>
<proteinExistence type="inferred from homology"/>
<evidence type="ECO:0000256" key="5">
    <source>
        <dbReference type="ARBA" id="ARBA00022500"/>
    </source>
</evidence>
<evidence type="ECO:0000313" key="12">
    <source>
        <dbReference type="Proteomes" id="UP001589813"/>
    </source>
</evidence>
<evidence type="ECO:0000256" key="4">
    <source>
        <dbReference type="ARBA" id="ARBA00022475"/>
    </source>
</evidence>
<keyword evidence="6 10" id="KW-0812">Transmembrane</keyword>
<evidence type="ECO:0000256" key="2">
    <source>
        <dbReference type="ARBA" id="ARBA00004162"/>
    </source>
</evidence>
<evidence type="ECO:0000256" key="1">
    <source>
        <dbReference type="ARBA" id="ARBA00002254"/>
    </source>
</evidence>
<keyword evidence="10" id="KW-0997">Cell inner membrane</keyword>
<protein>
    <recommendedName>
        <fullName evidence="10">Flagellar protein FliL</fullName>
    </recommendedName>
</protein>
<comment type="similarity">
    <text evidence="3 10">Belongs to the FliL family.</text>
</comment>
<keyword evidence="11" id="KW-0282">Flagellum</keyword>
<accession>A0ABV6BH30</accession>
<dbReference type="InterPro" id="IPR005503">
    <property type="entry name" value="FliL"/>
</dbReference>
<keyword evidence="7 10" id="KW-0283">Flagellar rotation</keyword>
<comment type="function">
    <text evidence="1 10">Controls the rotational direction of flagella during chemotaxis.</text>
</comment>
<dbReference type="PANTHER" id="PTHR35091">
    <property type="entry name" value="FLAGELLAR PROTEIN FLIL"/>
    <property type="match status" value="1"/>
</dbReference>
<keyword evidence="5 10" id="KW-0145">Chemotaxis</keyword>
<sequence>MAAEKELEIGDGGSKKKKMIIIAAAAVVLLGGGGAAFMMMGGDPPPAAEGAPAEGAPAAEGAAPAADGAAAAAGGPEVGSALYVGMPRPFVFNVAGANRDRLVQIKAQLLVRGTQNEETAKQHIPLIESTMLRTFSKANADELVTAAGKETIKAAALKDVQEALKGVAGSPVVEEILFTGFVMQ</sequence>
<name>A0ABV6BH30_9GAMM</name>
<dbReference type="EMBL" id="JBHLXP010000005">
    <property type="protein sequence ID" value="MFC0050164.1"/>
    <property type="molecule type" value="Genomic_DNA"/>
</dbReference>
<evidence type="ECO:0000256" key="9">
    <source>
        <dbReference type="ARBA" id="ARBA00023136"/>
    </source>
</evidence>
<evidence type="ECO:0000256" key="8">
    <source>
        <dbReference type="ARBA" id="ARBA00022989"/>
    </source>
</evidence>
<reference evidence="11 12" key="1">
    <citation type="submission" date="2024-09" db="EMBL/GenBank/DDBJ databases">
        <authorList>
            <person name="Sun Q."/>
            <person name="Mori K."/>
        </authorList>
    </citation>
    <scope>NUCLEOTIDE SEQUENCE [LARGE SCALE GENOMIC DNA]</scope>
    <source>
        <strain evidence="11 12">KCTC 23315</strain>
    </source>
</reference>
<dbReference type="RefSeq" id="WP_377247432.1">
    <property type="nucleotide sequence ID" value="NZ_JBHLXP010000005.1"/>
</dbReference>
<keyword evidence="8 10" id="KW-1133">Transmembrane helix</keyword>
<evidence type="ECO:0000313" key="11">
    <source>
        <dbReference type="EMBL" id="MFC0050164.1"/>
    </source>
</evidence>
<keyword evidence="11" id="KW-0966">Cell projection</keyword>
<evidence type="ECO:0000256" key="7">
    <source>
        <dbReference type="ARBA" id="ARBA00022779"/>
    </source>
</evidence>
<keyword evidence="9 10" id="KW-0472">Membrane</keyword>
<evidence type="ECO:0000256" key="3">
    <source>
        <dbReference type="ARBA" id="ARBA00008281"/>
    </source>
</evidence>
<dbReference type="NCBIfam" id="NF004285">
    <property type="entry name" value="PRK05696.1"/>
    <property type="match status" value="1"/>
</dbReference>
<organism evidence="11 12">
    <name type="scientific">Rheinheimera tilapiae</name>
    <dbReference type="NCBI Taxonomy" id="875043"/>
    <lineage>
        <taxon>Bacteria</taxon>
        <taxon>Pseudomonadati</taxon>
        <taxon>Pseudomonadota</taxon>
        <taxon>Gammaproteobacteria</taxon>
        <taxon>Chromatiales</taxon>
        <taxon>Chromatiaceae</taxon>
        <taxon>Rheinheimera</taxon>
    </lineage>
</organism>
<feature type="transmembrane region" description="Helical" evidence="10">
    <location>
        <begin position="20"/>
        <end position="40"/>
    </location>
</feature>
<dbReference type="Proteomes" id="UP001589813">
    <property type="component" value="Unassembled WGS sequence"/>
</dbReference>
<evidence type="ECO:0000256" key="6">
    <source>
        <dbReference type="ARBA" id="ARBA00022692"/>
    </source>
</evidence>
<comment type="subcellular location">
    <subcellularLocation>
        <location evidence="10">Cell inner membrane</location>
    </subcellularLocation>
    <subcellularLocation>
        <location evidence="2">Cell membrane</location>
        <topology evidence="2">Single-pass membrane protein</topology>
    </subcellularLocation>
</comment>
<dbReference type="Pfam" id="PF03748">
    <property type="entry name" value="FliL"/>
    <property type="match status" value="1"/>
</dbReference>
<keyword evidence="4" id="KW-1003">Cell membrane</keyword>
<keyword evidence="12" id="KW-1185">Reference proteome</keyword>